<keyword evidence="3" id="KW-1185">Reference proteome</keyword>
<dbReference type="PROSITE" id="PS50011">
    <property type="entry name" value="PROTEIN_KINASE_DOM"/>
    <property type="match status" value="1"/>
</dbReference>
<feature type="domain" description="Protein kinase" evidence="1">
    <location>
        <begin position="1"/>
        <end position="79"/>
    </location>
</feature>
<protein>
    <recommendedName>
        <fullName evidence="1">Protein kinase domain-containing protein</fullName>
    </recommendedName>
</protein>
<comment type="caution">
    <text evidence="2">The sequence shown here is derived from an EMBL/GenBank/DDBJ whole genome shotgun (WGS) entry which is preliminary data.</text>
</comment>
<dbReference type="Pfam" id="PF07714">
    <property type="entry name" value="PK_Tyr_Ser-Thr"/>
    <property type="match status" value="1"/>
</dbReference>
<evidence type="ECO:0000313" key="3">
    <source>
        <dbReference type="Proteomes" id="UP001194580"/>
    </source>
</evidence>
<organism evidence="2 3">
    <name type="scientific">Linnemannia exigua</name>
    <dbReference type="NCBI Taxonomy" id="604196"/>
    <lineage>
        <taxon>Eukaryota</taxon>
        <taxon>Fungi</taxon>
        <taxon>Fungi incertae sedis</taxon>
        <taxon>Mucoromycota</taxon>
        <taxon>Mortierellomycotina</taxon>
        <taxon>Mortierellomycetes</taxon>
        <taxon>Mortierellales</taxon>
        <taxon>Mortierellaceae</taxon>
        <taxon>Linnemannia</taxon>
    </lineage>
</organism>
<reference evidence="2" key="1">
    <citation type="journal article" date="2020" name="Fungal Divers.">
        <title>Resolving the Mortierellaceae phylogeny through synthesis of multi-gene phylogenetics and phylogenomics.</title>
        <authorList>
            <person name="Vandepol N."/>
            <person name="Liber J."/>
            <person name="Desiro A."/>
            <person name="Na H."/>
            <person name="Kennedy M."/>
            <person name="Barry K."/>
            <person name="Grigoriev I.V."/>
            <person name="Miller A.N."/>
            <person name="O'Donnell K."/>
            <person name="Stajich J.E."/>
            <person name="Bonito G."/>
        </authorList>
    </citation>
    <scope>NUCLEOTIDE SEQUENCE</scope>
    <source>
        <strain evidence="2">NRRL 28262</strain>
    </source>
</reference>
<dbReference type="Proteomes" id="UP001194580">
    <property type="component" value="Unassembled WGS sequence"/>
</dbReference>
<name>A0AAD4H072_9FUNG</name>
<dbReference type="SUPFAM" id="SSF56112">
    <property type="entry name" value="Protein kinase-like (PK-like)"/>
    <property type="match status" value="1"/>
</dbReference>
<evidence type="ECO:0000259" key="1">
    <source>
        <dbReference type="PROSITE" id="PS50011"/>
    </source>
</evidence>
<dbReference type="EMBL" id="JAAAIL010004953">
    <property type="protein sequence ID" value="KAG0247159.1"/>
    <property type="molecule type" value="Genomic_DNA"/>
</dbReference>
<dbReference type="InterPro" id="IPR011009">
    <property type="entry name" value="Kinase-like_dom_sf"/>
</dbReference>
<dbReference type="GO" id="GO:0005524">
    <property type="term" value="F:ATP binding"/>
    <property type="evidence" value="ECO:0007669"/>
    <property type="project" value="InterPro"/>
</dbReference>
<dbReference type="Gene3D" id="1.10.510.10">
    <property type="entry name" value="Transferase(Phosphotransferase) domain 1"/>
    <property type="match status" value="1"/>
</dbReference>
<proteinExistence type="predicted"/>
<dbReference type="GO" id="GO:0004672">
    <property type="term" value="F:protein kinase activity"/>
    <property type="evidence" value="ECO:0007669"/>
    <property type="project" value="InterPro"/>
</dbReference>
<dbReference type="AlphaFoldDB" id="A0AAD4H072"/>
<gene>
    <name evidence="2" type="ORF">BGZ95_008946</name>
</gene>
<feature type="non-terminal residue" evidence="2">
    <location>
        <position position="1"/>
    </location>
</feature>
<feature type="non-terminal residue" evidence="2">
    <location>
        <position position="79"/>
    </location>
</feature>
<dbReference type="InterPro" id="IPR000719">
    <property type="entry name" value="Prot_kinase_dom"/>
</dbReference>
<evidence type="ECO:0000313" key="2">
    <source>
        <dbReference type="EMBL" id="KAG0247159.1"/>
    </source>
</evidence>
<dbReference type="InterPro" id="IPR001245">
    <property type="entry name" value="Ser-Thr/Tyr_kinase_cat_dom"/>
</dbReference>
<sequence length="79" mass="8906">WENERTIHAGIADHINILKLTSSFSISTKTYFIVTPFCEGGTLEDEVTRHPERSLSEARLKVLALEILAGLAHLRDHHV</sequence>
<accession>A0AAD4H072</accession>